<dbReference type="Pfam" id="PF06197">
    <property type="entry name" value="DUF998"/>
    <property type="match status" value="1"/>
</dbReference>
<accession>A0A6G4A6A7</accession>
<sequence>MFARNENRRLWIARLGAIAWIFGTIQFFVVHIIVQWDWTIPYNWSFNNISDLGNIYCQAWGDNQRYVCSPLHGYMNISFILEGVAVIIGVILLGFLWHGIFGSWTARILLLIAGIGWIIVGREPADVNENLHVLGALFIMVLGNVGLILTKPVRVPSYARNIRIFSLAIGVIGLVATGLFFTGHYLGLGMGGMERIAALTMQMWTFTVG</sequence>
<keyword evidence="1" id="KW-1133">Transmembrane helix</keyword>
<dbReference type="AlphaFoldDB" id="A0A6G4A6A7"/>
<dbReference type="RefSeq" id="WP_163954246.1">
    <property type="nucleotide sequence ID" value="NZ_JAAIKC010000031.1"/>
</dbReference>
<feature type="transmembrane region" description="Helical" evidence="1">
    <location>
        <begin position="132"/>
        <end position="150"/>
    </location>
</feature>
<feature type="transmembrane region" description="Helical" evidence="1">
    <location>
        <begin position="12"/>
        <end position="34"/>
    </location>
</feature>
<feature type="transmembrane region" description="Helical" evidence="1">
    <location>
        <begin position="162"/>
        <end position="186"/>
    </location>
</feature>
<comment type="caution">
    <text evidence="2">The sequence shown here is derived from an EMBL/GenBank/DDBJ whole genome shotgun (WGS) entry which is preliminary data.</text>
</comment>
<name>A0A6G4A6A7_9BACL</name>
<dbReference type="InterPro" id="IPR009339">
    <property type="entry name" value="DUF998"/>
</dbReference>
<reference evidence="2" key="1">
    <citation type="submission" date="2020-02" db="EMBL/GenBank/DDBJ databases">
        <authorList>
            <person name="Shen X.-R."/>
            <person name="Zhang Y.-X."/>
        </authorList>
    </citation>
    <scope>NUCLEOTIDE SEQUENCE</scope>
    <source>
        <strain evidence="2">SYP-B3998</strain>
    </source>
</reference>
<keyword evidence="1" id="KW-0812">Transmembrane</keyword>
<dbReference type="EMBL" id="JAAIKC010000031">
    <property type="protein sequence ID" value="NEW09935.1"/>
    <property type="molecule type" value="Genomic_DNA"/>
</dbReference>
<gene>
    <name evidence="2" type="ORF">GK047_29065</name>
</gene>
<evidence type="ECO:0000256" key="1">
    <source>
        <dbReference type="SAM" id="Phobius"/>
    </source>
</evidence>
<keyword evidence="1" id="KW-0472">Membrane</keyword>
<protein>
    <submittedName>
        <fullName evidence="2">DUF998 domain-containing protein</fullName>
    </submittedName>
</protein>
<feature type="transmembrane region" description="Helical" evidence="1">
    <location>
        <begin position="104"/>
        <end position="120"/>
    </location>
</feature>
<proteinExistence type="predicted"/>
<evidence type="ECO:0000313" key="2">
    <source>
        <dbReference type="EMBL" id="NEW09935.1"/>
    </source>
</evidence>
<feature type="transmembrane region" description="Helical" evidence="1">
    <location>
        <begin position="74"/>
        <end position="97"/>
    </location>
</feature>
<organism evidence="2">
    <name type="scientific">Paenibacillus sp. SYP-B3998</name>
    <dbReference type="NCBI Taxonomy" id="2678564"/>
    <lineage>
        <taxon>Bacteria</taxon>
        <taxon>Bacillati</taxon>
        <taxon>Bacillota</taxon>
        <taxon>Bacilli</taxon>
        <taxon>Bacillales</taxon>
        <taxon>Paenibacillaceae</taxon>
        <taxon>Paenibacillus</taxon>
    </lineage>
</organism>